<dbReference type="AlphaFoldDB" id="A0A1H0LTF7"/>
<organism evidence="1 2">
    <name type="scientific">Clostridium gasigenes</name>
    <dbReference type="NCBI Taxonomy" id="94869"/>
    <lineage>
        <taxon>Bacteria</taxon>
        <taxon>Bacillati</taxon>
        <taxon>Bacillota</taxon>
        <taxon>Clostridia</taxon>
        <taxon>Eubacteriales</taxon>
        <taxon>Clostridiaceae</taxon>
        <taxon>Clostridium</taxon>
    </lineage>
</organism>
<evidence type="ECO:0000313" key="2">
    <source>
        <dbReference type="Proteomes" id="UP000198597"/>
    </source>
</evidence>
<evidence type="ECO:0008006" key="3">
    <source>
        <dbReference type="Google" id="ProtNLM"/>
    </source>
</evidence>
<name>A0A1H0LTF7_9CLOT</name>
<dbReference type="RefSeq" id="WP_089964937.1">
    <property type="nucleotide sequence ID" value="NZ_FNJM01000001.1"/>
</dbReference>
<reference evidence="1 2" key="1">
    <citation type="submission" date="2016-10" db="EMBL/GenBank/DDBJ databases">
        <authorList>
            <person name="de Groot N.N."/>
        </authorList>
    </citation>
    <scope>NUCLEOTIDE SEQUENCE [LARGE SCALE GENOMIC DNA]</scope>
    <source>
        <strain evidence="1 2">DSM 12272</strain>
    </source>
</reference>
<evidence type="ECO:0000313" key="1">
    <source>
        <dbReference type="EMBL" id="SDO71539.1"/>
    </source>
</evidence>
<dbReference type="InterPro" id="IPR041025">
    <property type="entry name" value="HNH_repeat"/>
</dbReference>
<keyword evidence="2" id="KW-1185">Reference proteome</keyword>
<sequence length="448" mass="52636">MDYKQCKYCKDTKEMIMFNKNISSKDGHQKYCKECNKVLNRQYKERKATAEGRVMMPYTTKEFSTITDEELLQHIRDFSNEFKRPPTTADFENCNSRYPHTKTYYRHFKYYKKENKLSSWNDILLLAGVTPLDSKDLWSAWQYLVEKSASILEGECLFQYCGFGLDFKPDIYVPSKHKVIDAATSNYCHKHKVKQYYKSVNQGASVEYWCLKKNNKTGLYLPNLKYVFADEIIERLSVLGNKELCNQIKNLYSIYKDFDDTYKKHRQDYVIQKLQEFHKINGRSPYTRDFLGNPAYPSSTTVTTLFGTFNNALRKAKLPINTESNMKFNEDIAITDLLTFIYKLGRLPSTKELVPPNTTYTEKVYYKYWGGIEGCLNALGINFLALKTYAKNNGINLRLNSILEFENLHNRWPNNKELSNKNNLPSPHWVYDHFGNLPNLIKHLENNF</sequence>
<dbReference type="Proteomes" id="UP000198597">
    <property type="component" value="Unassembled WGS sequence"/>
</dbReference>
<accession>A0A1H0LTF7</accession>
<protein>
    <recommendedName>
        <fullName evidence="3">HNH endonuclease</fullName>
    </recommendedName>
</protein>
<dbReference type="OrthoDB" id="2873040at2"/>
<gene>
    <name evidence="1" type="ORF">SAMN04488529_101200</name>
</gene>
<dbReference type="EMBL" id="FNJM01000001">
    <property type="protein sequence ID" value="SDO71539.1"/>
    <property type="molecule type" value="Genomic_DNA"/>
</dbReference>
<dbReference type="Pfam" id="PF18780">
    <property type="entry name" value="HNH_repeat"/>
    <property type="match status" value="2"/>
</dbReference>
<proteinExistence type="predicted"/>